<protein>
    <recommendedName>
        <fullName evidence="4">Phosphopantetheine adenylyltransferase</fullName>
    </recommendedName>
</protein>
<keyword evidence="1" id="KW-0472">Membrane</keyword>
<evidence type="ECO:0000256" key="1">
    <source>
        <dbReference type="SAM" id="Phobius"/>
    </source>
</evidence>
<keyword evidence="1" id="KW-1133">Transmembrane helix</keyword>
<evidence type="ECO:0000313" key="2">
    <source>
        <dbReference type="EMBL" id="GAA3676972.1"/>
    </source>
</evidence>
<gene>
    <name evidence="2" type="ORF">GCM10022224_046450</name>
</gene>
<feature type="transmembrane region" description="Helical" evidence="1">
    <location>
        <begin position="77"/>
        <end position="96"/>
    </location>
</feature>
<name>A0ABP7C1X9_9ACTN</name>
<feature type="transmembrane region" description="Helical" evidence="1">
    <location>
        <begin position="51"/>
        <end position="70"/>
    </location>
</feature>
<comment type="caution">
    <text evidence="2">The sequence shown here is derived from an EMBL/GenBank/DDBJ whole genome shotgun (WGS) entry which is preliminary data.</text>
</comment>
<dbReference type="Proteomes" id="UP001500902">
    <property type="component" value="Unassembled WGS sequence"/>
</dbReference>
<reference evidence="3" key="1">
    <citation type="journal article" date="2019" name="Int. J. Syst. Evol. Microbiol.">
        <title>The Global Catalogue of Microorganisms (GCM) 10K type strain sequencing project: providing services to taxonomists for standard genome sequencing and annotation.</title>
        <authorList>
            <consortium name="The Broad Institute Genomics Platform"/>
            <consortium name="The Broad Institute Genome Sequencing Center for Infectious Disease"/>
            <person name="Wu L."/>
            <person name="Ma J."/>
        </authorList>
    </citation>
    <scope>NUCLEOTIDE SEQUENCE [LARGE SCALE GENOMIC DNA]</scope>
    <source>
        <strain evidence="3">JCM 16904</strain>
    </source>
</reference>
<dbReference type="RefSeq" id="WP_344881664.1">
    <property type="nucleotide sequence ID" value="NZ_BAAAZP010000089.1"/>
</dbReference>
<keyword evidence="1" id="KW-0812">Transmembrane</keyword>
<organism evidence="2 3">
    <name type="scientific">Nonomuraea antimicrobica</name>
    <dbReference type="NCBI Taxonomy" id="561173"/>
    <lineage>
        <taxon>Bacteria</taxon>
        <taxon>Bacillati</taxon>
        <taxon>Actinomycetota</taxon>
        <taxon>Actinomycetes</taxon>
        <taxon>Streptosporangiales</taxon>
        <taxon>Streptosporangiaceae</taxon>
        <taxon>Nonomuraea</taxon>
    </lineage>
</organism>
<keyword evidence="3" id="KW-1185">Reference proteome</keyword>
<feature type="transmembrane region" description="Helical" evidence="1">
    <location>
        <begin position="102"/>
        <end position="123"/>
    </location>
</feature>
<proteinExistence type="predicted"/>
<sequence>MRSYTRGIGMALFAAVGLLNLAPGLVALLPSQLAGVYGVVAADATSTLLLRHRAVMLALLGAALLAAAVLPSLRTPVLLAAAIGKVSFILLVFTSAGAHPKLTPVALADVAALVALAVAAVLLRHPRRTGAPITVSEVC</sequence>
<evidence type="ECO:0008006" key="4">
    <source>
        <dbReference type="Google" id="ProtNLM"/>
    </source>
</evidence>
<accession>A0ABP7C1X9</accession>
<evidence type="ECO:0000313" key="3">
    <source>
        <dbReference type="Proteomes" id="UP001500902"/>
    </source>
</evidence>
<dbReference type="EMBL" id="BAAAZP010000089">
    <property type="protein sequence ID" value="GAA3676972.1"/>
    <property type="molecule type" value="Genomic_DNA"/>
</dbReference>